<accession>A0A8J7M1A7</accession>
<keyword evidence="2" id="KW-1185">Reference proteome</keyword>
<dbReference type="InterPro" id="IPR019226">
    <property type="entry name" value="DUF2158"/>
</dbReference>
<dbReference type="RefSeq" id="WP_199385721.1">
    <property type="nucleotide sequence ID" value="NZ_JAEMHM010000017.1"/>
</dbReference>
<evidence type="ECO:0000313" key="1">
    <source>
        <dbReference type="EMBL" id="MBJ6726812.1"/>
    </source>
</evidence>
<comment type="caution">
    <text evidence="1">The sequence shown here is derived from an EMBL/GenBank/DDBJ whole genome shotgun (WGS) entry which is preliminary data.</text>
</comment>
<evidence type="ECO:0000313" key="2">
    <source>
        <dbReference type="Proteomes" id="UP000636888"/>
    </source>
</evidence>
<organism evidence="1 2">
    <name type="scientific">Geomesophilobacter sediminis</name>
    <dbReference type="NCBI Taxonomy" id="2798584"/>
    <lineage>
        <taxon>Bacteria</taxon>
        <taxon>Pseudomonadati</taxon>
        <taxon>Thermodesulfobacteriota</taxon>
        <taxon>Desulfuromonadia</taxon>
        <taxon>Geobacterales</taxon>
        <taxon>Geobacteraceae</taxon>
        <taxon>Geomesophilobacter</taxon>
    </lineage>
</organism>
<sequence>MENFAAGSVVQLKSGGPTMTIKFIEEGDAYCEWFSGDKVEGHSFPVQSLKPAQ</sequence>
<dbReference type="AlphaFoldDB" id="A0A8J7M1A7"/>
<protein>
    <submittedName>
        <fullName evidence="1">DUF2158 domain-containing protein</fullName>
    </submittedName>
</protein>
<dbReference type="Pfam" id="PF09926">
    <property type="entry name" value="DUF2158"/>
    <property type="match status" value="1"/>
</dbReference>
<proteinExistence type="predicted"/>
<gene>
    <name evidence="1" type="ORF">JFN93_19050</name>
</gene>
<dbReference type="Proteomes" id="UP000636888">
    <property type="component" value="Unassembled WGS sequence"/>
</dbReference>
<reference evidence="1" key="1">
    <citation type="submission" date="2020-12" db="EMBL/GenBank/DDBJ databases">
        <title>Geomonas sp. Red875, isolated from river sediment.</title>
        <authorList>
            <person name="Xu Z."/>
            <person name="Zhang Z."/>
            <person name="Masuda Y."/>
            <person name="Itoh H."/>
            <person name="Senoo K."/>
        </authorList>
    </citation>
    <scope>NUCLEOTIDE SEQUENCE</scope>
    <source>
        <strain evidence="1">Red875</strain>
    </source>
</reference>
<dbReference type="EMBL" id="JAEMHM010000017">
    <property type="protein sequence ID" value="MBJ6726812.1"/>
    <property type="molecule type" value="Genomic_DNA"/>
</dbReference>
<name>A0A8J7M1A7_9BACT</name>